<dbReference type="EMBL" id="JAABOE010000059">
    <property type="protein sequence ID" value="KAF3173582.1"/>
    <property type="molecule type" value="Genomic_DNA"/>
</dbReference>
<accession>A0A7C8PN14</accession>
<dbReference type="Proteomes" id="UP000479691">
    <property type="component" value="Unassembled WGS sequence"/>
</dbReference>
<name>A0A7C8PN14_ORBOL</name>
<organism evidence="1 2">
    <name type="scientific">Orbilia oligospora</name>
    <name type="common">Nematode-trapping fungus</name>
    <name type="synonym">Arthrobotrys oligospora</name>
    <dbReference type="NCBI Taxonomy" id="2813651"/>
    <lineage>
        <taxon>Eukaryota</taxon>
        <taxon>Fungi</taxon>
        <taxon>Dikarya</taxon>
        <taxon>Ascomycota</taxon>
        <taxon>Pezizomycotina</taxon>
        <taxon>Orbiliomycetes</taxon>
        <taxon>Orbiliales</taxon>
        <taxon>Orbiliaceae</taxon>
        <taxon>Orbilia</taxon>
    </lineage>
</organism>
<gene>
    <name evidence="1" type="ORF">TWF788_008956</name>
</gene>
<sequence length="387" mass="42819">MAGHIDGEAQAASATTQPTIWFSNNNRCHLKLWKGDQIERCKSGSLAVIGPENGTSGMELEEMEIQLQLPYKINAAGALSWKRQQQPGTTLKKWIYENIKRGNLSFLSIPVGMVLSLCTGVAITTTLAETCRRSLDTQFPLFERTLGRVVKTQKDPLDYFLSRNAEGMLKIFLTMTDAEKIDLISVISSVIHKLLPTGVSPDGKSFSFLDPTSTGHMPVGISFRMTDSPFLSIFKDTAEIAVFAVVTLECFEFGTLRCQNNSLLTNAGGYHGSQNNTAISPPSAASRPHLSYRCNGILTRVVRAQQGGVPFQLNPPLKLQPGQRYIVPWISNGFFQACGNGSELKWHREWTMATLIRLVKSYLPLDHPVLLRPCVLNNLEAVELFLC</sequence>
<protein>
    <submittedName>
        <fullName evidence="1">Uncharacterized protein</fullName>
    </submittedName>
</protein>
<reference evidence="1 2" key="1">
    <citation type="submission" date="2019-06" db="EMBL/GenBank/DDBJ databases">
        <authorList>
            <person name="Palmer J.M."/>
        </authorList>
    </citation>
    <scope>NUCLEOTIDE SEQUENCE [LARGE SCALE GENOMIC DNA]</scope>
    <source>
        <strain evidence="1 2">TWF788</strain>
    </source>
</reference>
<dbReference type="AlphaFoldDB" id="A0A7C8PN14"/>
<proteinExistence type="predicted"/>
<comment type="caution">
    <text evidence="1">The sequence shown here is derived from an EMBL/GenBank/DDBJ whole genome shotgun (WGS) entry which is preliminary data.</text>
</comment>
<evidence type="ECO:0000313" key="2">
    <source>
        <dbReference type="Proteomes" id="UP000479691"/>
    </source>
</evidence>
<evidence type="ECO:0000313" key="1">
    <source>
        <dbReference type="EMBL" id="KAF3173582.1"/>
    </source>
</evidence>